<comment type="caution">
    <text evidence="1">The sequence shown here is derived from an EMBL/GenBank/DDBJ whole genome shotgun (WGS) entry which is preliminary data.</text>
</comment>
<organism evidence="1 2">
    <name type="scientific">Lunatimonas lonarensis</name>
    <dbReference type="NCBI Taxonomy" id="1232681"/>
    <lineage>
        <taxon>Bacteria</taxon>
        <taxon>Pseudomonadati</taxon>
        <taxon>Bacteroidota</taxon>
        <taxon>Cytophagia</taxon>
        <taxon>Cytophagales</taxon>
        <taxon>Cyclobacteriaceae</taxon>
    </lineage>
</organism>
<keyword evidence="2" id="KW-1185">Reference proteome</keyword>
<evidence type="ECO:0000313" key="1">
    <source>
        <dbReference type="EMBL" id="EON74755.1"/>
    </source>
</evidence>
<reference evidence="1 2" key="1">
    <citation type="submission" date="2013-02" db="EMBL/GenBank/DDBJ databases">
        <title>A novel strain isolated from Lonar lake, Maharashtra, India.</title>
        <authorList>
            <person name="Singh A."/>
        </authorList>
    </citation>
    <scope>NUCLEOTIDE SEQUENCE [LARGE SCALE GENOMIC DNA]</scope>
    <source>
        <strain evidence="1 2">AK24</strain>
    </source>
</reference>
<proteinExistence type="predicted"/>
<protein>
    <submittedName>
        <fullName evidence="1">Uncharacterized protein</fullName>
    </submittedName>
</protein>
<name>R7ZKY5_9BACT</name>
<accession>R7ZKY5</accession>
<sequence length="57" mass="5967">MAPIIGGFILKNIVYFGIGLTGGAKNNSGIQRKGMVHAALSGTTTRDICPSLRYGKT</sequence>
<dbReference type="Proteomes" id="UP000013909">
    <property type="component" value="Unassembled WGS sequence"/>
</dbReference>
<dbReference type="STRING" id="1232681.ADIS_4774"/>
<dbReference type="EMBL" id="AQHR01000123">
    <property type="protein sequence ID" value="EON74755.1"/>
    <property type="molecule type" value="Genomic_DNA"/>
</dbReference>
<evidence type="ECO:0000313" key="2">
    <source>
        <dbReference type="Proteomes" id="UP000013909"/>
    </source>
</evidence>
<gene>
    <name evidence="1" type="ORF">ADIS_4774</name>
</gene>
<dbReference type="AlphaFoldDB" id="R7ZKY5"/>